<dbReference type="InterPro" id="IPR036086">
    <property type="entry name" value="ParB/Sulfiredoxin_sf"/>
</dbReference>
<evidence type="ECO:0000259" key="3">
    <source>
        <dbReference type="SMART" id="SM00470"/>
    </source>
</evidence>
<protein>
    <submittedName>
        <fullName evidence="4">Chromosome partitioning protein ParB</fullName>
    </submittedName>
</protein>
<dbReference type="EMBL" id="KY400495">
    <property type="protein sequence ID" value="AUS91029.1"/>
    <property type="molecule type" value="Genomic_DNA"/>
</dbReference>
<dbReference type="NCBIfam" id="TIGR00180">
    <property type="entry name" value="parB_part"/>
    <property type="match status" value="1"/>
</dbReference>
<dbReference type="GO" id="GO:0003677">
    <property type="term" value="F:DNA binding"/>
    <property type="evidence" value="ECO:0007669"/>
    <property type="project" value="InterPro"/>
</dbReference>
<dbReference type="Pfam" id="PF17762">
    <property type="entry name" value="HTH_ParB"/>
    <property type="match status" value="1"/>
</dbReference>
<dbReference type="InterPro" id="IPR041468">
    <property type="entry name" value="HTH_ParB/Spo0J"/>
</dbReference>
<sequence length="284" mass="32510">MKKQDFKVLKTKDLYPFPDNPFHVAEDETLSELAESIKEFGIVTPIITRPKEDGDGYEVIAGQRRVRASELAGINTVPAFVLPLDRDRAIITLVDSNLQRENILPSERAFAYRMKSEAMKRQGFRTDLTSSQVVTKLRTDDKVAQGFGVGRMTVQRFIRLTELIPPILQMVDEGKIALTPAVELSFLKKDEQENLFATMESEEATPSLSQAQRMKSMSQSGQLDMDMIFSIMTEEKGNQKETLKINTSKLKKYFPKDTTPKQMEETIIRLLERELQRKRSRDSR</sequence>
<accession>A0A2I7ZF41</accession>
<dbReference type="Gene3D" id="1.10.10.2830">
    <property type="match status" value="1"/>
</dbReference>
<organism evidence="4">
    <name type="scientific">Streptococcus suis</name>
    <dbReference type="NCBI Taxonomy" id="1307"/>
    <lineage>
        <taxon>Bacteria</taxon>
        <taxon>Bacillati</taxon>
        <taxon>Bacillota</taxon>
        <taxon>Bacilli</taxon>
        <taxon>Lactobacillales</taxon>
        <taxon>Streptococcaceae</taxon>
        <taxon>Streptococcus</taxon>
    </lineage>
</organism>
<dbReference type="PANTHER" id="PTHR33375">
    <property type="entry name" value="CHROMOSOME-PARTITIONING PROTEIN PARB-RELATED"/>
    <property type="match status" value="1"/>
</dbReference>
<evidence type="ECO:0000313" key="4">
    <source>
        <dbReference type="EMBL" id="AUS91029.1"/>
    </source>
</evidence>
<reference evidence="4" key="1">
    <citation type="submission" date="2016-12" db="EMBL/GenBank/DDBJ databases">
        <title>Genetic analyses of Streptococcus suis serotype 9 strains from diseased pigs.</title>
        <authorList>
            <person name="Qiu X."/>
            <person name="Zheng H."/>
        </authorList>
    </citation>
    <scope>NUCLEOTIDE SEQUENCE</scope>
    <source>
        <strain evidence="4">1679718</strain>
    </source>
</reference>
<dbReference type="InterPro" id="IPR003115">
    <property type="entry name" value="ParB_N"/>
</dbReference>
<dbReference type="PANTHER" id="PTHR33375:SF1">
    <property type="entry name" value="CHROMOSOME-PARTITIONING PROTEIN PARB-RELATED"/>
    <property type="match status" value="1"/>
</dbReference>
<dbReference type="RefSeq" id="WP_203200392.1">
    <property type="nucleotide sequence ID" value="NZ_JAEVFS010000003.1"/>
</dbReference>
<dbReference type="GO" id="GO:0007059">
    <property type="term" value="P:chromosome segregation"/>
    <property type="evidence" value="ECO:0007669"/>
    <property type="project" value="UniProtKB-KW"/>
</dbReference>
<dbReference type="InterPro" id="IPR004437">
    <property type="entry name" value="ParB/RepB/Spo0J"/>
</dbReference>
<dbReference type="CDD" id="cd16407">
    <property type="entry name" value="ParB_N_like"/>
    <property type="match status" value="1"/>
</dbReference>
<dbReference type="GO" id="GO:0005694">
    <property type="term" value="C:chromosome"/>
    <property type="evidence" value="ECO:0007669"/>
    <property type="project" value="TreeGrafter"/>
</dbReference>
<name>A0A2I7ZF41_STRSU</name>
<feature type="domain" description="ParB-like N-terminal" evidence="3">
    <location>
        <begin position="7"/>
        <end position="98"/>
    </location>
</feature>
<dbReference type="Pfam" id="PF02195">
    <property type="entry name" value="ParB_N"/>
    <property type="match status" value="1"/>
</dbReference>
<dbReference type="InterPro" id="IPR050336">
    <property type="entry name" value="Chromosome_partition/occlusion"/>
</dbReference>
<dbReference type="SMART" id="SM00470">
    <property type="entry name" value="ParB"/>
    <property type="match status" value="1"/>
</dbReference>
<evidence type="ECO:0000256" key="1">
    <source>
        <dbReference type="ARBA" id="ARBA00006295"/>
    </source>
</evidence>
<keyword evidence="2" id="KW-0159">Chromosome partition</keyword>
<dbReference type="SUPFAM" id="SSF109709">
    <property type="entry name" value="KorB DNA-binding domain-like"/>
    <property type="match status" value="1"/>
</dbReference>
<comment type="similarity">
    <text evidence="1">Belongs to the ParB family.</text>
</comment>
<evidence type="ECO:0000256" key="2">
    <source>
        <dbReference type="ARBA" id="ARBA00022829"/>
    </source>
</evidence>
<dbReference type="SUPFAM" id="SSF110849">
    <property type="entry name" value="ParB/Sulfiredoxin"/>
    <property type="match status" value="1"/>
</dbReference>
<dbReference type="AlphaFoldDB" id="A0A2I7ZF41"/>
<dbReference type="Gene3D" id="3.90.1530.30">
    <property type="match status" value="1"/>
</dbReference>
<proteinExistence type="inferred from homology"/>